<keyword evidence="1" id="KW-0812">Transmembrane</keyword>
<dbReference type="InterPro" id="IPR025634">
    <property type="entry name" value="DUF4292"/>
</dbReference>
<protein>
    <recommendedName>
        <fullName evidence="4">DUF4292 domain-containing protein</fullName>
    </recommendedName>
</protein>
<feature type="transmembrane region" description="Helical" evidence="1">
    <location>
        <begin position="80"/>
        <end position="98"/>
    </location>
</feature>
<gene>
    <name evidence="2" type="ORF">SAMN04515674_103154</name>
</gene>
<keyword evidence="1" id="KW-1133">Transmembrane helix</keyword>
<evidence type="ECO:0008006" key="4">
    <source>
        <dbReference type="Google" id="ProtNLM"/>
    </source>
</evidence>
<evidence type="ECO:0000256" key="1">
    <source>
        <dbReference type="SAM" id="Phobius"/>
    </source>
</evidence>
<dbReference type="AlphaFoldDB" id="A0A1I5QEB0"/>
<evidence type="ECO:0000313" key="3">
    <source>
        <dbReference type="Proteomes" id="UP000199306"/>
    </source>
</evidence>
<accession>A0A1I5QEB0</accession>
<dbReference type="RefSeq" id="WP_177219315.1">
    <property type="nucleotide sequence ID" value="NZ_FOXH01000003.1"/>
</dbReference>
<dbReference type="Pfam" id="PF14125">
    <property type="entry name" value="DUF4292"/>
    <property type="match status" value="1"/>
</dbReference>
<keyword evidence="1" id="KW-0472">Membrane</keyword>
<evidence type="ECO:0000313" key="2">
    <source>
        <dbReference type="EMBL" id="SFP44639.1"/>
    </source>
</evidence>
<proteinExistence type="predicted"/>
<dbReference type="EMBL" id="FOXH01000003">
    <property type="protein sequence ID" value="SFP44639.1"/>
    <property type="molecule type" value="Genomic_DNA"/>
</dbReference>
<sequence length="258" mass="29855">MNKSSEIQAIDSTAISTIPRIDSVQTTNPVVSKPAETDDSKFKVDDISFNYLKAKTKVSYKTPKESQSFTLDIRMKKDSVIWMNITALGISVATGIFTKDMARFYDKFHGKYTELNYDSLSTAYNVKLNYDIIQSLIIGNQPFKKNKSRVIRENDYYLLKQKEGKVQIENYIGQNRKLKKLLLTEQPTNNKLTMDFEDFNSLNDILFPFSSLITLDYQSNVDQKFYQTVINIKHSKVELLDTPLEFPFKVPEKLLKKH</sequence>
<dbReference type="Proteomes" id="UP000199306">
    <property type="component" value="Unassembled WGS sequence"/>
</dbReference>
<name>A0A1I5QEB0_9BACT</name>
<dbReference type="STRING" id="1079859.SAMN04515674_103154"/>
<organism evidence="2 3">
    <name type="scientific">Pseudarcicella hirudinis</name>
    <dbReference type="NCBI Taxonomy" id="1079859"/>
    <lineage>
        <taxon>Bacteria</taxon>
        <taxon>Pseudomonadati</taxon>
        <taxon>Bacteroidota</taxon>
        <taxon>Cytophagia</taxon>
        <taxon>Cytophagales</taxon>
        <taxon>Flectobacillaceae</taxon>
        <taxon>Pseudarcicella</taxon>
    </lineage>
</organism>
<keyword evidence="3" id="KW-1185">Reference proteome</keyword>
<reference evidence="2 3" key="1">
    <citation type="submission" date="2016-10" db="EMBL/GenBank/DDBJ databases">
        <authorList>
            <person name="de Groot N.N."/>
        </authorList>
    </citation>
    <scope>NUCLEOTIDE SEQUENCE [LARGE SCALE GENOMIC DNA]</scope>
    <source>
        <strain evidence="3">E92,LMG 26720,CCM 7988</strain>
    </source>
</reference>